<proteinExistence type="predicted"/>
<protein>
    <submittedName>
        <fullName evidence="4">PASTA domain-containing protein</fullName>
    </submittedName>
</protein>
<accession>A0A5D3EP63</accession>
<dbReference type="CDD" id="cd06577">
    <property type="entry name" value="PASTA_pknB"/>
    <property type="match status" value="1"/>
</dbReference>
<feature type="transmembrane region" description="Helical" evidence="2">
    <location>
        <begin position="14"/>
        <end position="34"/>
    </location>
</feature>
<organism evidence="4 5">
    <name type="scientific">Bacteroides pyogenes</name>
    <dbReference type="NCBI Taxonomy" id="310300"/>
    <lineage>
        <taxon>Bacteria</taxon>
        <taxon>Pseudomonadati</taxon>
        <taxon>Bacteroidota</taxon>
        <taxon>Bacteroidia</taxon>
        <taxon>Bacteroidales</taxon>
        <taxon>Bacteroidaceae</taxon>
        <taxon>Bacteroides</taxon>
    </lineage>
</organism>
<keyword evidence="2" id="KW-1133">Transmembrane helix</keyword>
<feature type="region of interest" description="Disordered" evidence="1">
    <location>
        <begin position="191"/>
        <end position="215"/>
    </location>
</feature>
<sequence>MTIKEFFSFKTNKYFWLNIIAMIAVVLLILFVALKGLDVYTRHGEAVIVPDVKEMTIQEASAMLRNHGLEYMVADSNYVKDKPAGVILDLNPAAGHKVKEGRMIYLTVNTRNIPLRPVPDVADNSSYRQAQAKLLAAGFKLDKVQLVSGERDWVYGVKYQGRQLVAGEKVPMGAFLTLMVGSGSGEAKEDSIAAAVETMKSSSPESSSAEDDSWF</sequence>
<dbReference type="EMBL" id="VKLW01000026">
    <property type="protein sequence ID" value="TYK32653.1"/>
    <property type="molecule type" value="Genomic_DNA"/>
</dbReference>
<dbReference type="Gene3D" id="3.30.10.20">
    <property type="match status" value="1"/>
</dbReference>
<dbReference type="SMART" id="SM00740">
    <property type="entry name" value="PASTA"/>
    <property type="match status" value="1"/>
</dbReference>
<dbReference type="RefSeq" id="WP_027325793.1">
    <property type="nucleotide sequence ID" value="NZ_CAMBON010000034.1"/>
</dbReference>
<dbReference type="PROSITE" id="PS51178">
    <property type="entry name" value="PASTA"/>
    <property type="match status" value="1"/>
</dbReference>
<evidence type="ECO:0000313" key="4">
    <source>
        <dbReference type="EMBL" id="TYK32653.1"/>
    </source>
</evidence>
<gene>
    <name evidence="4" type="ORF">FNJ60_11195</name>
</gene>
<keyword evidence="2" id="KW-0812">Transmembrane</keyword>
<dbReference type="SUPFAM" id="SSF54184">
    <property type="entry name" value="Penicillin-binding protein 2x (pbp-2x), c-terminal domain"/>
    <property type="match status" value="1"/>
</dbReference>
<keyword evidence="5" id="KW-1185">Reference proteome</keyword>
<evidence type="ECO:0000313" key="5">
    <source>
        <dbReference type="Proteomes" id="UP000324383"/>
    </source>
</evidence>
<dbReference type="InterPro" id="IPR005543">
    <property type="entry name" value="PASTA_dom"/>
</dbReference>
<comment type="caution">
    <text evidence="4">The sequence shown here is derived from an EMBL/GenBank/DDBJ whole genome shotgun (WGS) entry which is preliminary data.</text>
</comment>
<dbReference type="Proteomes" id="UP000324383">
    <property type="component" value="Unassembled WGS sequence"/>
</dbReference>
<keyword evidence="2" id="KW-0472">Membrane</keyword>
<dbReference type="AlphaFoldDB" id="A0A5D3EP63"/>
<name>A0A5D3EP63_9BACE</name>
<feature type="domain" description="PASTA" evidence="3">
    <location>
        <begin position="44"/>
        <end position="110"/>
    </location>
</feature>
<reference evidence="4 5" key="1">
    <citation type="submission" date="2019-07" db="EMBL/GenBank/DDBJ databases">
        <title>Draft Genome Sequences of Bacteroides pyogenes Strains Isolated from the Uterus Holstein Dairy Cows with Metritis.</title>
        <authorList>
            <person name="Cunha F."/>
            <person name="Galvao K.N."/>
            <person name="Jeon S.J."/>
            <person name="Jeong K.C."/>
        </authorList>
    </citation>
    <scope>NUCLEOTIDE SEQUENCE [LARGE SCALE GENOMIC DNA]</scope>
    <source>
        <strain evidence="4 5">KG-31</strain>
    </source>
</reference>
<evidence type="ECO:0000259" key="3">
    <source>
        <dbReference type="PROSITE" id="PS51178"/>
    </source>
</evidence>
<evidence type="ECO:0000256" key="1">
    <source>
        <dbReference type="SAM" id="MobiDB-lite"/>
    </source>
</evidence>
<evidence type="ECO:0000256" key="2">
    <source>
        <dbReference type="SAM" id="Phobius"/>
    </source>
</evidence>
<dbReference type="Pfam" id="PF03793">
    <property type="entry name" value="PASTA"/>
    <property type="match status" value="1"/>
</dbReference>